<organism evidence="1">
    <name type="scientific">Lygus hesperus</name>
    <name type="common">Western plant bug</name>
    <dbReference type="NCBI Taxonomy" id="30085"/>
    <lineage>
        <taxon>Eukaryota</taxon>
        <taxon>Metazoa</taxon>
        <taxon>Ecdysozoa</taxon>
        <taxon>Arthropoda</taxon>
        <taxon>Hexapoda</taxon>
        <taxon>Insecta</taxon>
        <taxon>Pterygota</taxon>
        <taxon>Neoptera</taxon>
        <taxon>Paraneoptera</taxon>
        <taxon>Hemiptera</taxon>
        <taxon>Heteroptera</taxon>
        <taxon>Panheteroptera</taxon>
        <taxon>Cimicomorpha</taxon>
        <taxon>Miridae</taxon>
        <taxon>Mirini</taxon>
        <taxon>Lygus</taxon>
    </lineage>
</organism>
<dbReference type="EMBL" id="GBHO01017800">
    <property type="protein sequence ID" value="JAG25804.1"/>
    <property type="molecule type" value="Transcribed_RNA"/>
</dbReference>
<reference evidence="1" key="2">
    <citation type="submission" date="2014-07" db="EMBL/GenBank/DDBJ databases">
        <authorList>
            <person name="Hull J."/>
        </authorList>
    </citation>
    <scope>NUCLEOTIDE SEQUENCE</scope>
</reference>
<gene>
    <name evidence="1" type="ORF">CM83_16644</name>
</gene>
<feature type="non-terminal residue" evidence="1">
    <location>
        <position position="1"/>
    </location>
</feature>
<reference evidence="1" key="1">
    <citation type="journal article" date="2014" name="PLoS ONE">
        <title>Transcriptome-Based Identification of ABC Transporters in the Western Tarnished Plant Bug Lygus hesperus.</title>
        <authorList>
            <person name="Hull J.J."/>
            <person name="Chaney K."/>
            <person name="Geib S.M."/>
            <person name="Fabrick J.A."/>
            <person name="Brent C.S."/>
            <person name="Walsh D."/>
            <person name="Lavine L.C."/>
        </authorList>
    </citation>
    <scope>NUCLEOTIDE SEQUENCE</scope>
</reference>
<proteinExistence type="predicted"/>
<name>A0A0A9Y0T9_LYGHE</name>
<dbReference type="AlphaFoldDB" id="A0A0A9Y0T9"/>
<feature type="non-terminal residue" evidence="1">
    <location>
        <position position="162"/>
    </location>
</feature>
<accession>A0A0A9Y0T9</accession>
<protein>
    <submittedName>
        <fullName evidence="1">Uncharacterized protein</fullName>
    </submittedName>
</protein>
<sequence length="162" mass="18564">EKAIKTKTKNINDAIGNIREKIIQCNNLTGENDVIFERLKECRSLKDALGQLEINDIESYVNDFLQEFPTATQSSAVKEANSLKNRHLDVCNQALKVEGNLLAYLIKYHTEKLSAFQREVANYNDKLVWCEPEHDNDRNSLETKFSSLVDIDKGLTDCSRRQ</sequence>
<evidence type="ECO:0000313" key="1">
    <source>
        <dbReference type="EMBL" id="JAG25804.1"/>
    </source>
</evidence>